<gene>
    <name evidence="1" type="ORF">PCO31110_04505</name>
</gene>
<proteinExistence type="predicted"/>
<evidence type="ECO:0000313" key="2">
    <source>
        <dbReference type="Proteomes" id="UP000337189"/>
    </source>
</evidence>
<dbReference type="AlphaFoldDB" id="A0A5E4YD02"/>
<name>A0A5E4YD02_9BURK</name>
<protein>
    <submittedName>
        <fullName evidence="1">Malate/L-lactate dehydrogenase family protein</fullName>
    </submittedName>
</protein>
<dbReference type="EMBL" id="CABPSJ010000007">
    <property type="protein sequence ID" value="VVE46711.1"/>
    <property type="molecule type" value="Genomic_DNA"/>
</dbReference>
<reference evidence="1 2" key="1">
    <citation type="submission" date="2019-08" db="EMBL/GenBank/DDBJ databases">
        <authorList>
            <person name="Peeters C."/>
        </authorList>
    </citation>
    <scope>NUCLEOTIDE SEQUENCE [LARGE SCALE GENOMIC DNA]</scope>
    <source>
        <strain evidence="1 2">LMG 31110</strain>
    </source>
</reference>
<dbReference type="Proteomes" id="UP000337189">
    <property type="component" value="Unassembled WGS sequence"/>
</dbReference>
<evidence type="ECO:0000313" key="1">
    <source>
        <dbReference type="EMBL" id="VVE46711.1"/>
    </source>
</evidence>
<sequence>MQIGLWTPPRSNKANGLPVSGLFIVAIDPAALAPDLPDRLAAQAERLCDKGIYVAGRGETLDHVTLSSSVLSAIERYARVPIGTAR</sequence>
<accession>A0A5E4YD02</accession>
<organism evidence="1 2">
    <name type="scientific">Pandoraea communis</name>
    <dbReference type="NCBI Taxonomy" id="2508297"/>
    <lineage>
        <taxon>Bacteria</taxon>
        <taxon>Pseudomonadati</taxon>
        <taxon>Pseudomonadota</taxon>
        <taxon>Betaproteobacteria</taxon>
        <taxon>Burkholderiales</taxon>
        <taxon>Burkholderiaceae</taxon>
        <taxon>Pandoraea</taxon>
    </lineage>
</organism>